<dbReference type="EMBL" id="BK014925">
    <property type="protein sequence ID" value="DAD82992.1"/>
    <property type="molecule type" value="Genomic_DNA"/>
</dbReference>
<accession>A0A8S5ML88</accession>
<proteinExistence type="predicted"/>
<evidence type="ECO:0000313" key="1">
    <source>
        <dbReference type="EMBL" id="DAD82992.1"/>
    </source>
</evidence>
<protein>
    <submittedName>
        <fullName evidence="1">Uncharacterized protein</fullName>
    </submittedName>
</protein>
<sequence>MIMQKEYELNRKWITDNIGENIGETNFIISEDFLLSHWKECPNYSREDNIENFLETYVPEEDGLYLYKLAKDTGNLIEDIGKIFY</sequence>
<organism evidence="1">
    <name type="scientific">Siphoviridae sp. ctXZx16</name>
    <dbReference type="NCBI Taxonomy" id="2826371"/>
    <lineage>
        <taxon>Viruses</taxon>
        <taxon>Duplodnaviria</taxon>
        <taxon>Heunggongvirae</taxon>
        <taxon>Uroviricota</taxon>
        <taxon>Caudoviricetes</taxon>
    </lineage>
</organism>
<name>A0A8S5ML88_9CAUD</name>
<reference evidence="1" key="1">
    <citation type="journal article" date="2021" name="Proc. Natl. Acad. Sci. U.S.A.">
        <title>A Catalog of Tens of Thousands of Viruses from Human Metagenomes Reveals Hidden Associations with Chronic Diseases.</title>
        <authorList>
            <person name="Tisza M.J."/>
            <person name="Buck C.B."/>
        </authorList>
    </citation>
    <scope>NUCLEOTIDE SEQUENCE</scope>
    <source>
        <strain evidence="1">CtXZx16</strain>
    </source>
</reference>